<comment type="subunit">
    <text evidence="6">Heterooligomer composed of large and small subunits.</text>
</comment>
<dbReference type="GO" id="GO:0008855">
    <property type="term" value="F:exodeoxyribonuclease VII activity"/>
    <property type="evidence" value="ECO:0007669"/>
    <property type="project" value="UniProtKB-UniRule"/>
</dbReference>
<dbReference type="NCBIfam" id="TIGR01280">
    <property type="entry name" value="xseB"/>
    <property type="match status" value="1"/>
</dbReference>
<dbReference type="AlphaFoldDB" id="A0A538TZ06"/>
<dbReference type="GO" id="GO:0009318">
    <property type="term" value="C:exodeoxyribonuclease VII complex"/>
    <property type="evidence" value="ECO:0007669"/>
    <property type="project" value="UniProtKB-UniRule"/>
</dbReference>
<organism evidence="8 9">
    <name type="scientific">Eiseniibacteriota bacterium</name>
    <dbReference type="NCBI Taxonomy" id="2212470"/>
    <lineage>
        <taxon>Bacteria</taxon>
        <taxon>Candidatus Eiseniibacteriota</taxon>
    </lineage>
</organism>
<dbReference type="SUPFAM" id="SSF116842">
    <property type="entry name" value="XseB-like"/>
    <property type="match status" value="1"/>
</dbReference>
<comment type="function">
    <text evidence="6">Bidirectionally degrades single-stranded DNA into large acid-insoluble oligonucleotides, which are then degraded further into small acid-soluble oligonucleotides.</text>
</comment>
<gene>
    <name evidence="6" type="primary">xseB</name>
    <name evidence="8" type="ORF">E6K80_13705</name>
</gene>
<dbReference type="GO" id="GO:0006308">
    <property type="term" value="P:DNA catabolic process"/>
    <property type="evidence" value="ECO:0007669"/>
    <property type="project" value="UniProtKB-UniRule"/>
</dbReference>
<dbReference type="HAMAP" id="MF_00337">
    <property type="entry name" value="Exonuc_7_S"/>
    <property type="match status" value="1"/>
</dbReference>
<evidence type="ECO:0000256" key="7">
    <source>
        <dbReference type="SAM" id="MobiDB-lite"/>
    </source>
</evidence>
<keyword evidence="2 6" id="KW-0963">Cytoplasm</keyword>
<dbReference type="GO" id="GO:0005829">
    <property type="term" value="C:cytosol"/>
    <property type="evidence" value="ECO:0007669"/>
    <property type="project" value="TreeGrafter"/>
</dbReference>
<comment type="catalytic activity">
    <reaction evidence="6">
        <text>Exonucleolytic cleavage in either 5'- to 3'- or 3'- to 5'-direction to yield nucleoside 5'-phosphates.</text>
        <dbReference type="EC" id="3.1.11.6"/>
    </reaction>
</comment>
<accession>A0A538TZ06</accession>
<dbReference type="NCBIfam" id="NF002140">
    <property type="entry name" value="PRK00977.1-4"/>
    <property type="match status" value="1"/>
</dbReference>
<dbReference type="Pfam" id="PF02609">
    <property type="entry name" value="Exonuc_VII_S"/>
    <property type="match status" value="1"/>
</dbReference>
<keyword evidence="5 6" id="KW-0269">Exonuclease</keyword>
<protein>
    <recommendedName>
        <fullName evidence="6">Exodeoxyribonuclease 7 small subunit</fullName>
        <ecNumber evidence="6">3.1.11.6</ecNumber>
    </recommendedName>
    <alternativeName>
        <fullName evidence="6">Exodeoxyribonuclease VII small subunit</fullName>
        <shortName evidence="6">Exonuclease VII small subunit</shortName>
    </alternativeName>
</protein>
<keyword evidence="3 6" id="KW-0540">Nuclease</keyword>
<dbReference type="Gene3D" id="1.10.287.1040">
    <property type="entry name" value="Exonuclease VII, small subunit"/>
    <property type="match status" value="1"/>
</dbReference>
<comment type="subcellular location">
    <subcellularLocation>
        <location evidence="6">Cytoplasm</location>
    </subcellularLocation>
</comment>
<evidence type="ECO:0000313" key="8">
    <source>
        <dbReference type="EMBL" id="TMQ68838.1"/>
    </source>
</evidence>
<dbReference type="InterPro" id="IPR037004">
    <property type="entry name" value="Exonuc_VII_ssu_sf"/>
</dbReference>
<evidence type="ECO:0000256" key="3">
    <source>
        <dbReference type="ARBA" id="ARBA00022722"/>
    </source>
</evidence>
<evidence type="ECO:0000313" key="9">
    <source>
        <dbReference type="Proteomes" id="UP000319836"/>
    </source>
</evidence>
<dbReference type="EMBL" id="VBPA01000378">
    <property type="protein sequence ID" value="TMQ68838.1"/>
    <property type="molecule type" value="Genomic_DNA"/>
</dbReference>
<evidence type="ECO:0000256" key="4">
    <source>
        <dbReference type="ARBA" id="ARBA00022801"/>
    </source>
</evidence>
<evidence type="ECO:0000256" key="6">
    <source>
        <dbReference type="HAMAP-Rule" id="MF_00337"/>
    </source>
</evidence>
<comment type="similarity">
    <text evidence="1 6">Belongs to the XseB family.</text>
</comment>
<reference evidence="8 9" key="1">
    <citation type="journal article" date="2019" name="Nat. Microbiol.">
        <title>Mediterranean grassland soil C-N compound turnover is dependent on rainfall and depth, and is mediated by genomically divergent microorganisms.</title>
        <authorList>
            <person name="Diamond S."/>
            <person name="Andeer P.F."/>
            <person name="Li Z."/>
            <person name="Crits-Christoph A."/>
            <person name="Burstein D."/>
            <person name="Anantharaman K."/>
            <person name="Lane K.R."/>
            <person name="Thomas B.C."/>
            <person name="Pan C."/>
            <person name="Northen T.R."/>
            <person name="Banfield J.F."/>
        </authorList>
    </citation>
    <scope>NUCLEOTIDE SEQUENCE [LARGE SCALE GENOMIC DNA]</scope>
    <source>
        <strain evidence="8">WS_10</strain>
    </source>
</reference>
<name>A0A538TZ06_UNCEI</name>
<evidence type="ECO:0000256" key="1">
    <source>
        <dbReference type="ARBA" id="ARBA00009998"/>
    </source>
</evidence>
<dbReference type="Proteomes" id="UP000319836">
    <property type="component" value="Unassembled WGS sequence"/>
</dbReference>
<evidence type="ECO:0000256" key="2">
    <source>
        <dbReference type="ARBA" id="ARBA00022490"/>
    </source>
</evidence>
<dbReference type="InterPro" id="IPR003761">
    <property type="entry name" value="Exonuc_VII_S"/>
</dbReference>
<sequence length="101" mass="10912">MAQRKSAPRPAGDEPDGFEASLARLEVIVQELEGGTLTLEESLARYEEGMRLSQRLTQTLDQAEQRIETLNAEPEAPHAPSDETGEGPARGARSGEGELPL</sequence>
<comment type="caution">
    <text evidence="8">The sequence shown here is derived from an EMBL/GenBank/DDBJ whole genome shotgun (WGS) entry which is preliminary data.</text>
</comment>
<feature type="region of interest" description="Disordered" evidence="7">
    <location>
        <begin position="57"/>
        <end position="101"/>
    </location>
</feature>
<dbReference type="PANTHER" id="PTHR34137:SF1">
    <property type="entry name" value="EXODEOXYRIBONUCLEASE 7 SMALL SUBUNIT"/>
    <property type="match status" value="1"/>
</dbReference>
<dbReference type="PANTHER" id="PTHR34137">
    <property type="entry name" value="EXODEOXYRIBONUCLEASE 7 SMALL SUBUNIT"/>
    <property type="match status" value="1"/>
</dbReference>
<dbReference type="EC" id="3.1.11.6" evidence="6"/>
<keyword evidence="4 6" id="KW-0378">Hydrolase</keyword>
<proteinExistence type="inferred from homology"/>
<evidence type="ECO:0000256" key="5">
    <source>
        <dbReference type="ARBA" id="ARBA00022839"/>
    </source>
</evidence>